<accession>A0A369JF30</accession>
<sequence length="48" mass="5011">MSTGVSFSAVRRITTSVVLGETSPEAGQYSLMKTSCGLVLYAGIRDLG</sequence>
<dbReference type="InParanoid" id="A0A369JF30"/>
<organism evidence="1 2">
    <name type="scientific">Hypsizygus marmoreus</name>
    <name type="common">White beech mushroom</name>
    <name type="synonym">Agaricus marmoreus</name>
    <dbReference type="NCBI Taxonomy" id="39966"/>
    <lineage>
        <taxon>Eukaryota</taxon>
        <taxon>Fungi</taxon>
        <taxon>Dikarya</taxon>
        <taxon>Basidiomycota</taxon>
        <taxon>Agaricomycotina</taxon>
        <taxon>Agaricomycetes</taxon>
        <taxon>Agaricomycetidae</taxon>
        <taxon>Agaricales</taxon>
        <taxon>Tricholomatineae</taxon>
        <taxon>Lyophyllaceae</taxon>
        <taxon>Hypsizygus</taxon>
    </lineage>
</organism>
<proteinExistence type="predicted"/>
<keyword evidence="2" id="KW-1185">Reference proteome</keyword>
<reference evidence="1" key="1">
    <citation type="submission" date="2018-04" db="EMBL/GenBank/DDBJ databases">
        <title>Whole genome sequencing of Hypsizygus marmoreus.</title>
        <authorList>
            <person name="Choi I.-G."/>
            <person name="Min B."/>
            <person name="Kim J.-G."/>
            <person name="Kim S."/>
            <person name="Oh Y.-L."/>
            <person name="Kong W.-S."/>
            <person name="Park H."/>
            <person name="Jeong J."/>
            <person name="Song E.-S."/>
        </authorList>
    </citation>
    <scope>NUCLEOTIDE SEQUENCE [LARGE SCALE GENOMIC DNA]</scope>
    <source>
        <strain evidence="1">51987-8</strain>
    </source>
</reference>
<comment type="caution">
    <text evidence="1">The sequence shown here is derived from an EMBL/GenBank/DDBJ whole genome shotgun (WGS) entry which is preliminary data.</text>
</comment>
<evidence type="ECO:0000313" key="2">
    <source>
        <dbReference type="Proteomes" id="UP000076154"/>
    </source>
</evidence>
<dbReference type="Proteomes" id="UP000076154">
    <property type="component" value="Unassembled WGS sequence"/>
</dbReference>
<dbReference type="AlphaFoldDB" id="A0A369JF30"/>
<evidence type="ECO:0000313" key="1">
    <source>
        <dbReference type="EMBL" id="RDB19207.1"/>
    </source>
</evidence>
<name>A0A369JF30_HYPMA</name>
<dbReference type="EMBL" id="LUEZ02000080">
    <property type="protein sequence ID" value="RDB19207.1"/>
    <property type="molecule type" value="Genomic_DNA"/>
</dbReference>
<gene>
    <name evidence="1" type="ORF">Hypma_013431</name>
</gene>
<protein>
    <submittedName>
        <fullName evidence="1">Uncharacterized protein</fullName>
    </submittedName>
</protein>